<dbReference type="RefSeq" id="WP_106615830.1">
    <property type="nucleotide sequence ID" value="NZ_PYAX01000004.1"/>
</dbReference>
<dbReference type="InterPro" id="IPR036526">
    <property type="entry name" value="C-N_Hydrolase_sf"/>
</dbReference>
<evidence type="ECO:0000256" key="1">
    <source>
        <dbReference type="ARBA" id="ARBA00004651"/>
    </source>
</evidence>
<evidence type="ECO:0000256" key="5">
    <source>
        <dbReference type="ARBA" id="ARBA00022989"/>
    </source>
</evidence>
<evidence type="ECO:0000256" key="8">
    <source>
        <dbReference type="SAM" id="Phobius"/>
    </source>
</evidence>
<evidence type="ECO:0000259" key="9">
    <source>
        <dbReference type="PROSITE" id="PS50263"/>
    </source>
</evidence>
<evidence type="ECO:0000256" key="2">
    <source>
        <dbReference type="ARBA" id="ARBA00022475"/>
    </source>
</evidence>
<accession>A0A2P8ICH8</accession>
<comment type="subcellular location">
    <subcellularLocation>
        <location evidence="1">Cell membrane</location>
        <topology evidence="1">Multi-pass membrane protein</topology>
    </subcellularLocation>
</comment>
<feature type="transmembrane region" description="Helical" evidence="8">
    <location>
        <begin position="185"/>
        <end position="206"/>
    </location>
</feature>
<keyword evidence="10" id="KW-0449">Lipoprotein</keyword>
<evidence type="ECO:0000313" key="11">
    <source>
        <dbReference type="Proteomes" id="UP000241118"/>
    </source>
</evidence>
<feature type="transmembrane region" description="Helical" evidence="8">
    <location>
        <begin position="150"/>
        <end position="178"/>
    </location>
</feature>
<protein>
    <submittedName>
        <fullName evidence="10">Apolipoprotein N-acyltransferase</fullName>
    </submittedName>
</protein>
<dbReference type="Gene3D" id="3.60.110.10">
    <property type="entry name" value="Carbon-nitrogen hydrolase"/>
    <property type="match status" value="1"/>
</dbReference>
<dbReference type="InterPro" id="IPR045378">
    <property type="entry name" value="LNT_N"/>
</dbReference>
<feature type="domain" description="CN hydrolase" evidence="9">
    <location>
        <begin position="214"/>
        <end position="428"/>
    </location>
</feature>
<keyword evidence="11" id="KW-1185">Reference proteome</keyword>
<keyword evidence="3 10" id="KW-0808">Transferase</keyword>
<proteinExistence type="predicted"/>
<dbReference type="GO" id="GO:0042158">
    <property type="term" value="P:lipoprotein biosynthetic process"/>
    <property type="evidence" value="ECO:0007669"/>
    <property type="project" value="InterPro"/>
</dbReference>
<dbReference type="PROSITE" id="PS50263">
    <property type="entry name" value="CN_HYDROLASE"/>
    <property type="match status" value="1"/>
</dbReference>
<sequence>MDSSRNRTLLALAALCSTALFQLGTGLSPVAAMTWLAPLPLLLTAPRTSGRAAACLAFGSCLLGLTNSRPFLAHSHDLPLWPWGVAVTVGLAATFALAVTLFRALLVNGRTLLAVTTAPAAWVAVLFGVASVNPTGIMGTLATTQADVPLIVQTAAITGAWGVEYLVLFLPVAVAAALIKRDARIAAVAATVLAVVLINGGVRLALDDGPTRRVALVASNHHGWVTDLGTPAGTELVAAYAREVEALPDGVAVAVLPEAAFGAHEARPALLVDTMTALARARGIDIVVGFAQWTDGEKYNYALTFPASGAEPVRYLEHHDRVSPPGHDLTLLGTTGVVVCGDVDHRDPTADYAMAGARLLAVPASDEQDNGRQRSRTALLRGVEHGVAVAWSGRSTRLMAADARGRVVAEASTGGPAPFTTVVADVPTGDGPTPYARLGDWFAWLCVGFVVTVLVRYRVVTRPGRPQNRNAARTTAAS</sequence>
<dbReference type="SUPFAM" id="SSF56317">
    <property type="entry name" value="Carbon-nitrogen hydrolase"/>
    <property type="match status" value="1"/>
</dbReference>
<feature type="transmembrane region" description="Helical" evidence="8">
    <location>
        <begin position="441"/>
        <end position="459"/>
    </location>
</feature>
<dbReference type="GO" id="GO:0016410">
    <property type="term" value="F:N-acyltransferase activity"/>
    <property type="evidence" value="ECO:0007669"/>
    <property type="project" value="InterPro"/>
</dbReference>
<dbReference type="Pfam" id="PF00795">
    <property type="entry name" value="CN_hydrolase"/>
    <property type="match status" value="1"/>
</dbReference>
<keyword evidence="6 8" id="KW-0472">Membrane</keyword>
<reference evidence="10 11" key="1">
    <citation type="submission" date="2018-03" db="EMBL/GenBank/DDBJ databases">
        <title>Genomic Encyclopedia of Type Strains, Phase III (KMG-III): the genomes of soil and plant-associated and newly described type strains.</title>
        <authorList>
            <person name="Whitman W."/>
        </authorList>
    </citation>
    <scope>NUCLEOTIDE SEQUENCE [LARGE SCALE GENOMIC DNA]</scope>
    <source>
        <strain evidence="10 11">CGMCC 4.7097</strain>
    </source>
</reference>
<dbReference type="EMBL" id="PYAX01000004">
    <property type="protein sequence ID" value="PSL56172.1"/>
    <property type="molecule type" value="Genomic_DNA"/>
</dbReference>
<name>A0A2P8ICH8_SACCR</name>
<feature type="transmembrane region" description="Helical" evidence="8">
    <location>
        <begin position="80"/>
        <end position="105"/>
    </location>
</feature>
<keyword evidence="5 8" id="KW-1133">Transmembrane helix</keyword>
<keyword evidence="2" id="KW-1003">Cell membrane</keyword>
<evidence type="ECO:0000313" key="10">
    <source>
        <dbReference type="EMBL" id="PSL56172.1"/>
    </source>
</evidence>
<keyword evidence="4 8" id="KW-0812">Transmembrane</keyword>
<dbReference type="GO" id="GO:0005886">
    <property type="term" value="C:plasma membrane"/>
    <property type="evidence" value="ECO:0007669"/>
    <property type="project" value="UniProtKB-SubCell"/>
</dbReference>
<keyword evidence="7 10" id="KW-0012">Acyltransferase</keyword>
<dbReference type="OrthoDB" id="9811121at2"/>
<gene>
    <name evidence="10" type="ORF">B0I31_104463</name>
</gene>
<dbReference type="InterPro" id="IPR004563">
    <property type="entry name" value="Apolipo_AcylTrfase"/>
</dbReference>
<evidence type="ECO:0000256" key="6">
    <source>
        <dbReference type="ARBA" id="ARBA00023136"/>
    </source>
</evidence>
<dbReference type="Proteomes" id="UP000241118">
    <property type="component" value="Unassembled WGS sequence"/>
</dbReference>
<evidence type="ECO:0000256" key="3">
    <source>
        <dbReference type="ARBA" id="ARBA00022679"/>
    </source>
</evidence>
<organism evidence="10 11">
    <name type="scientific">Saccharothrix carnea</name>
    <dbReference type="NCBI Taxonomy" id="1280637"/>
    <lineage>
        <taxon>Bacteria</taxon>
        <taxon>Bacillati</taxon>
        <taxon>Actinomycetota</taxon>
        <taxon>Actinomycetes</taxon>
        <taxon>Pseudonocardiales</taxon>
        <taxon>Pseudonocardiaceae</taxon>
        <taxon>Saccharothrix</taxon>
    </lineage>
</organism>
<dbReference type="Pfam" id="PF20154">
    <property type="entry name" value="LNT_N"/>
    <property type="match status" value="1"/>
</dbReference>
<comment type="caution">
    <text evidence="10">The sequence shown here is derived from an EMBL/GenBank/DDBJ whole genome shotgun (WGS) entry which is preliminary data.</text>
</comment>
<evidence type="ECO:0000256" key="7">
    <source>
        <dbReference type="ARBA" id="ARBA00023315"/>
    </source>
</evidence>
<dbReference type="PANTHER" id="PTHR38686:SF1">
    <property type="entry name" value="APOLIPOPROTEIN N-ACYLTRANSFERASE"/>
    <property type="match status" value="1"/>
</dbReference>
<dbReference type="PANTHER" id="PTHR38686">
    <property type="entry name" value="APOLIPOPROTEIN N-ACYLTRANSFERASE"/>
    <property type="match status" value="1"/>
</dbReference>
<dbReference type="AlphaFoldDB" id="A0A2P8ICH8"/>
<evidence type="ECO:0000256" key="4">
    <source>
        <dbReference type="ARBA" id="ARBA00022692"/>
    </source>
</evidence>
<dbReference type="InterPro" id="IPR003010">
    <property type="entry name" value="C-N_Hydrolase"/>
</dbReference>